<dbReference type="PANTHER" id="PTHR33751">
    <property type="entry name" value="CBB3-TYPE CYTOCHROME C OXIDASE SUBUNIT FIXP"/>
    <property type="match status" value="1"/>
</dbReference>
<keyword evidence="5 6" id="KW-0408">Iron</keyword>
<keyword evidence="1" id="KW-0813">Transport</keyword>
<keyword evidence="2 6" id="KW-0349">Heme</keyword>
<dbReference type="AlphaFoldDB" id="A0A934THS8"/>
<dbReference type="GO" id="GO:0009055">
    <property type="term" value="F:electron transfer activity"/>
    <property type="evidence" value="ECO:0007669"/>
    <property type="project" value="InterPro"/>
</dbReference>
<dbReference type="InterPro" id="IPR050597">
    <property type="entry name" value="Cytochrome_c_Oxidase_Subunit"/>
</dbReference>
<keyword evidence="4" id="KW-0249">Electron transport</keyword>
<evidence type="ECO:0000256" key="1">
    <source>
        <dbReference type="ARBA" id="ARBA00022448"/>
    </source>
</evidence>
<name>A0A934THS8_9RHOB</name>
<evidence type="ECO:0000256" key="3">
    <source>
        <dbReference type="ARBA" id="ARBA00022723"/>
    </source>
</evidence>
<evidence type="ECO:0000256" key="5">
    <source>
        <dbReference type="ARBA" id="ARBA00023004"/>
    </source>
</evidence>
<dbReference type="InterPro" id="IPR009056">
    <property type="entry name" value="Cyt_c-like_dom"/>
</dbReference>
<proteinExistence type="predicted"/>
<dbReference type="Gene3D" id="1.10.760.10">
    <property type="entry name" value="Cytochrome c-like domain"/>
    <property type="match status" value="1"/>
</dbReference>
<dbReference type="PROSITE" id="PS51007">
    <property type="entry name" value="CYTC"/>
    <property type="match status" value="1"/>
</dbReference>
<evidence type="ECO:0000256" key="4">
    <source>
        <dbReference type="ARBA" id="ARBA00022982"/>
    </source>
</evidence>
<accession>A0A934THS8</accession>
<feature type="domain" description="Cytochrome c" evidence="8">
    <location>
        <begin position="22"/>
        <end position="98"/>
    </location>
</feature>
<dbReference type="Proteomes" id="UP000706333">
    <property type="component" value="Unassembled WGS sequence"/>
</dbReference>
<dbReference type="InterPro" id="IPR036909">
    <property type="entry name" value="Cyt_c-like_dom_sf"/>
</dbReference>
<dbReference type="Pfam" id="PF00034">
    <property type="entry name" value="Cytochrom_C"/>
    <property type="match status" value="1"/>
</dbReference>
<keyword evidence="7" id="KW-0732">Signal</keyword>
<organism evidence="9 10">
    <name type="scientific">Rhodobaculum claviforme</name>
    <dbReference type="NCBI Taxonomy" id="1549854"/>
    <lineage>
        <taxon>Bacteria</taxon>
        <taxon>Pseudomonadati</taxon>
        <taxon>Pseudomonadota</taxon>
        <taxon>Alphaproteobacteria</taxon>
        <taxon>Rhodobacterales</taxon>
        <taxon>Paracoccaceae</taxon>
        <taxon>Rhodobaculum</taxon>
    </lineage>
</organism>
<protein>
    <recommendedName>
        <fullName evidence="8">Cytochrome c domain-containing protein</fullName>
    </recommendedName>
</protein>
<keyword evidence="10" id="KW-1185">Reference proteome</keyword>
<comment type="caution">
    <text evidence="9">The sequence shown here is derived from an EMBL/GenBank/DDBJ whole genome shotgun (WGS) entry which is preliminary data.</text>
</comment>
<gene>
    <name evidence="9" type="ORF">CCR87_03685</name>
</gene>
<evidence type="ECO:0000313" key="10">
    <source>
        <dbReference type="Proteomes" id="UP000706333"/>
    </source>
</evidence>
<evidence type="ECO:0000313" key="9">
    <source>
        <dbReference type="EMBL" id="MBK5926464.1"/>
    </source>
</evidence>
<evidence type="ECO:0000256" key="7">
    <source>
        <dbReference type="SAM" id="SignalP"/>
    </source>
</evidence>
<evidence type="ECO:0000256" key="2">
    <source>
        <dbReference type="ARBA" id="ARBA00022617"/>
    </source>
</evidence>
<dbReference type="EMBL" id="NHSD01000129">
    <property type="protein sequence ID" value="MBK5926464.1"/>
    <property type="molecule type" value="Genomic_DNA"/>
</dbReference>
<dbReference type="SUPFAM" id="SSF46626">
    <property type="entry name" value="Cytochrome c"/>
    <property type="match status" value="1"/>
</dbReference>
<feature type="signal peptide" evidence="7">
    <location>
        <begin position="1"/>
        <end position="21"/>
    </location>
</feature>
<reference evidence="9" key="1">
    <citation type="submission" date="2017-05" db="EMBL/GenBank/DDBJ databases">
        <authorList>
            <person name="Imhoff J.F."/>
            <person name="Rahn T."/>
            <person name="Kuenzel S."/>
            <person name="Neulinger S.C."/>
        </authorList>
    </citation>
    <scope>NUCLEOTIDE SEQUENCE</scope>
    <source>
        <strain evidence="9">LMG 28126</strain>
    </source>
</reference>
<dbReference type="PANTHER" id="PTHR33751:SF9">
    <property type="entry name" value="CYTOCHROME C4"/>
    <property type="match status" value="1"/>
</dbReference>
<dbReference type="RefSeq" id="WP_201156234.1">
    <property type="nucleotide sequence ID" value="NZ_NHSD01000129.1"/>
</dbReference>
<feature type="chain" id="PRO_5037918405" description="Cytochrome c domain-containing protein" evidence="7">
    <location>
        <begin position="22"/>
        <end position="102"/>
    </location>
</feature>
<dbReference type="GO" id="GO:0020037">
    <property type="term" value="F:heme binding"/>
    <property type="evidence" value="ECO:0007669"/>
    <property type="project" value="InterPro"/>
</dbReference>
<dbReference type="GO" id="GO:0046872">
    <property type="term" value="F:metal ion binding"/>
    <property type="evidence" value="ECO:0007669"/>
    <property type="project" value="UniProtKB-KW"/>
</dbReference>
<keyword evidence="3 6" id="KW-0479">Metal-binding</keyword>
<evidence type="ECO:0000259" key="8">
    <source>
        <dbReference type="PROSITE" id="PS51007"/>
    </source>
</evidence>
<reference evidence="9" key="2">
    <citation type="journal article" date="2020" name="Microorganisms">
        <title>Osmotic Adaptation and Compatible Solute Biosynthesis of Phototrophic Bacteria as Revealed from Genome Analyses.</title>
        <authorList>
            <person name="Imhoff J.F."/>
            <person name="Rahn T."/>
            <person name="Kunzel S."/>
            <person name="Keller A."/>
            <person name="Neulinger S.C."/>
        </authorList>
    </citation>
    <scope>NUCLEOTIDE SEQUENCE</scope>
    <source>
        <strain evidence="9">LMG 28126</strain>
    </source>
</reference>
<sequence>MRRQASMMAILAATAQGGAMAGDVEWGAYLAAECTTCHRRDGSADGIPAITGWPEAGFVAALRAYRGGARSSQTMQTVARGLDDGDIAALAAYFATYPPAAD</sequence>
<evidence type="ECO:0000256" key="6">
    <source>
        <dbReference type="PROSITE-ProRule" id="PRU00433"/>
    </source>
</evidence>